<feature type="region of interest" description="Disordered" evidence="1">
    <location>
        <begin position="341"/>
        <end position="364"/>
    </location>
</feature>
<feature type="compositionally biased region" description="Basic and acidic residues" evidence="1">
    <location>
        <begin position="344"/>
        <end position="364"/>
    </location>
</feature>
<protein>
    <submittedName>
        <fullName evidence="2">Uncharacterized protein</fullName>
    </submittedName>
</protein>
<feature type="compositionally biased region" description="Low complexity" evidence="1">
    <location>
        <begin position="18"/>
        <end position="45"/>
    </location>
</feature>
<dbReference type="InParanoid" id="C5LCC8"/>
<dbReference type="RefSeq" id="XP_002773795.1">
    <property type="nucleotide sequence ID" value="XM_002773749.1"/>
</dbReference>
<dbReference type="Proteomes" id="UP000007800">
    <property type="component" value="Unassembled WGS sequence"/>
</dbReference>
<evidence type="ECO:0000256" key="1">
    <source>
        <dbReference type="SAM" id="MobiDB-lite"/>
    </source>
</evidence>
<reference evidence="2 3" key="1">
    <citation type="submission" date="2008-07" db="EMBL/GenBank/DDBJ databases">
        <authorList>
            <person name="El-Sayed N."/>
            <person name="Caler E."/>
            <person name="Inman J."/>
            <person name="Amedeo P."/>
            <person name="Hass B."/>
            <person name="Wortman J."/>
        </authorList>
    </citation>
    <scope>NUCLEOTIDE SEQUENCE [LARGE SCALE GENOMIC DNA]</scope>
    <source>
        <strain evidence="3">ATCC 50983 / TXsc</strain>
    </source>
</reference>
<dbReference type="OrthoDB" id="10557698at2759"/>
<accession>C5LCC8</accession>
<dbReference type="EMBL" id="GG680918">
    <property type="protein sequence ID" value="EER05611.1"/>
    <property type="molecule type" value="Genomic_DNA"/>
</dbReference>
<evidence type="ECO:0000313" key="3">
    <source>
        <dbReference type="Proteomes" id="UP000007800"/>
    </source>
</evidence>
<sequence length="364" mass="39515">MAKKTAVEAQTEDHPKESPAASSEAQAEGQALEGTSSSSQEVVVSTPDKQALKKKRRSARNSKLISETAKVSKKSGTPSDPATESVVEVQQLGVSSVPVGNAISRAANQFVDKLIAGLNIKSSLNRSDDSSKVDSAESTLSYIRRSGIGSFDAKLINPDRLAACIKDPGRILTDPLDSFCGDPELEKEGLAYFASCLLSWAVTVAILGICDWGLPMSHALHVLFSVQFSGTSNKFGGLPLCRAYDLHVRQGLAKMVSAKDITLQEALGNLADVDASQLLILSSQLSSRKPYDNRGTKRPWNDSWSSYGSHSNNQYWYKNWGNGWSGKANGGWYNGWNSNSKRWKSSEDNDVGKKKDDHKEKVNK</sequence>
<keyword evidence="3" id="KW-1185">Reference proteome</keyword>
<gene>
    <name evidence="2" type="ORF">Pmar_PMAR011642</name>
</gene>
<evidence type="ECO:0000313" key="2">
    <source>
        <dbReference type="EMBL" id="EER05611.1"/>
    </source>
</evidence>
<feature type="region of interest" description="Disordered" evidence="1">
    <location>
        <begin position="1"/>
        <end position="84"/>
    </location>
</feature>
<organism evidence="3">
    <name type="scientific">Perkinsus marinus (strain ATCC 50983 / TXsc)</name>
    <dbReference type="NCBI Taxonomy" id="423536"/>
    <lineage>
        <taxon>Eukaryota</taxon>
        <taxon>Sar</taxon>
        <taxon>Alveolata</taxon>
        <taxon>Perkinsozoa</taxon>
        <taxon>Perkinsea</taxon>
        <taxon>Perkinsida</taxon>
        <taxon>Perkinsidae</taxon>
        <taxon>Perkinsus</taxon>
    </lineage>
</organism>
<name>C5LCC8_PERM5</name>
<dbReference type="AlphaFoldDB" id="C5LCC8"/>
<proteinExistence type="predicted"/>
<dbReference type="GeneID" id="9042361"/>